<evidence type="ECO:0008006" key="3">
    <source>
        <dbReference type="Google" id="ProtNLM"/>
    </source>
</evidence>
<reference evidence="1" key="1">
    <citation type="submission" date="2024-02" db="EMBL/GenBank/DDBJ databases">
        <authorList>
            <consortium name="ELIXIR-Norway"/>
            <consortium name="Elixir Norway"/>
        </authorList>
    </citation>
    <scope>NUCLEOTIDE SEQUENCE</scope>
</reference>
<organism evidence="1 2">
    <name type="scientific">Sphagnum troendelagicum</name>
    <dbReference type="NCBI Taxonomy" id="128251"/>
    <lineage>
        <taxon>Eukaryota</taxon>
        <taxon>Viridiplantae</taxon>
        <taxon>Streptophyta</taxon>
        <taxon>Embryophyta</taxon>
        <taxon>Bryophyta</taxon>
        <taxon>Sphagnophytina</taxon>
        <taxon>Sphagnopsida</taxon>
        <taxon>Sphagnales</taxon>
        <taxon>Sphagnaceae</taxon>
        <taxon>Sphagnum</taxon>
    </lineage>
</organism>
<dbReference type="PANTHER" id="PTHR36987">
    <property type="entry name" value="NADH DEHYDROGENASE [UBIQUINONE] 1 BETA SUBCOMPLEX SUBUNIT 2-LIKE"/>
    <property type="match status" value="1"/>
</dbReference>
<accession>A0ABP0TKE9</accession>
<protein>
    <recommendedName>
        <fullName evidence="3">NADH dehydrogenase [ubiquinone] 1 beta subcomplex subunit 2</fullName>
    </recommendedName>
</protein>
<dbReference type="InterPro" id="IPR044980">
    <property type="entry name" value="NDUFB2_plant/fungi"/>
</dbReference>
<evidence type="ECO:0000313" key="2">
    <source>
        <dbReference type="Proteomes" id="UP001497512"/>
    </source>
</evidence>
<dbReference type="EMBL" id="OZ019904">
    <property type="protein sequence ID" value="CAK9198723.1"/>
    <property type="molecule type" value="Genomic_DNA"/>
</dbReference>
<sequence>MAGAAGHNVGDAITYGGLTLRPTKGWHAKVGKGMCAVMWFWIFYRAKQDGDVLLGLRHPWEDGHGHGHPDP</sequence>
<name>A0ABP0TKE9_9BRYO</name>
<keyword evidence="2" id="KW-1185">Reference proteome</keyword>
<proteinExistence type="predicted"/>
<evidence type="ECO:0000313" key="1">
    <source>
        <dbReference type="EMBL" id="CAK9198723.1"/>
    </source>
</evidence>
<dbReference type="Proteomes" id="UP001497512">
    <property type="component" value="Chromosome 12"/>
</dbReference>
<dbReference type="PANTHER" id="PTHR36987:SF1">
    <property type="entry name" value="NADH DEHYDROGENASE [UBIQUINONE] 1 BETA SUBCOMPLEX SUBUNIT 2"/>
    <property type="match status" value="1"/>
</dbReference>
<gene>
    <name evidence="1" type="ORF">CSSPTR1EN2_LOCUS4579</name>
</gene>